<organism evidence="15 16">
    <name type="scientific">Salinicola lusitanus</name>
    <dbReference type="NCBI Taxonomy" id="1949085"/>
    <lineage>
        <taxon>Bacteria</taxon>
        <taxon>Pseudomonadati</taxon>
        <taxon>Pseudomonadota</taxon>
        <taxon>Gammaproteobacteria</taxon>
        <taxon>Oceanospirillales</taxon>
        <taxon>Halomonadaceae</taxon>
        <taxon>Salinicola</taxon>
    </lineage>
</organism>
<evidence type="ECO:0000256" key="7">
    <source>
        <dbReference type="ARBA" id="ARBA00022741"/>
    </source>
</evidence>
<keyword evidence="7" id="KW-0547">Nucleotide-binding</keyword>
<keyword evidence="11" id="KW-0902">Two-component regulatory system</keyword>
<evidence type="ECO:0000256" key="6">
    <source>
        <dbReference type="ARBA" id="ARBA00022692"/>
    </source>
</evidence>
<dbReference type="InterPro" id="IPR036097">
    <property type="entry name" value="HisK_dim/P_sf"/>
</dbReference>
<keyword evidence="12 13" id="KW-0472">Membrane</keyword>
<keyword evidence="5" id="KW-0808">Transferase</keyword>
<dbReference type="InterPro" id="IPR036890">
    <property type="entry name" value="HATPase_C_sf"/>
</dbReference>
<dbReference type="InterPro" id="IPR003661">
    <property type="entry name" value="HisK_dim/P_dom"/>
</dbReference>
<evidence type="ECO:0000256" key="1">
    <source>
        <dbReference type="ARBA" id="ARBA00000085"/>
    </source>
</evidence>
<proteinExistence type="predicted"/>
<dbReference type="SMART" id="SM00388">
    <property type="entry name" value="HisKA"/>
    <property type="match status" value="1"/>
</dbReference>
<dbReference type="Pfam" id="PF00512">
    <property type="entry name" value="HisKA"/>
    <property type="match status" value="1"/>
</dbReference>
<keyword evidence="6 13" id="KW-0812">Transmembrane</keyword>
<feature type="transmembrane region" description="Helical" evidence="13">
    <location>
        <begin position="482"/>
        <end position="501"/>
    </location>
</feature>
<sequence>MNEPLAMRRPDPDALLDTTRARAGGALRIFFGAAPGVGKTSAMLRTARERFDAGADIVLGVIEAHGREETERLCDGLPNLALTPRERHGRTFPEFDLDGALARHPAILLVDELAHRNIPGGRHARRWQDIEELLEAGIEVWTTLNVQHVESLNDDVARITGIRMRETVPDRLIARARDVSLIDLTPLELIERLKQGKVYVPEQARAALEHYFSPGNLTALRELALRVMSERLDADVRQVMDASGVAGPWPVRARLLVVVEGRRVDHVLLRAASRWAQRHQAPWQVVQLTPLRDADPATESESSNLRQQAEQLGGSWETLSGDDPMAELLDHAARHNITALMIGRGGANRRAGRTSSEIGWPASGWRRPLVERLLARRPPFDLIVLADDDSPARRSRPRWQWPQAREWLWPIATTALAALAAQLLSTQVQLANLSLIFLTAVLASALRAGTRAAMLTVAFSALTYNFLFTEPRFTLAMIQQDQILTLVIFLLVAVVAGQLAGKVRRQLGALRQSRHQIQEMLSISRALAGAADHDRVRDIALKALADSLALPCVFVESDDPAEAPRATAAYPGSLALEPAALQAARWTHQHGKPSGHGTQTLSAQRWRFLPVGGSGATRGVLGLALGDRQQPLGVAEEALIDSLINQLASALARTRLVADLGAARLAEENERLRSALLSSVSHDLRTPLASIIGSASSLRELWSQLGEGDREELLDGILGESERLNRYIQNLLDMTRLGHGGLKLERDWVALSDIVASALKRLGSVVETLEIERHIAADLPLLYVHPALIEQALINVIENAARFSPPGGRLRITGEREADRIAIQVSDQGPGIPEALRERIFDMFFSGGEGDRGPQGSGLGLAICRGMIGAHGGEISAGPAAWGLGTTIRILLPVWTPPAEEATVGDGVENARENGI</sequence>
<dbReference type="SUPFAM" id="SSF52540">
    <property type="entry name" value="P-loop containing nucleoside triphosphate hydrolases"/>
    <property type="match status" value="1"/>
</dbReference>
<dbReference type="PANTHER" id="PTHR45569">
    <property type="entry name" value="SENSOR PROTEIN KDPD"/>
    <property type="match status" value="1"/>
</dbReference>
<dbReference type="InterPro" id="IPR029016">
    <property type="entry name" value="GAF-like_dom_sf"/>
</dbReference>
<gene>
    <name evidence="15" type="ORF">AAGT95_05685</name>
</gene>
<dbReference type="PRINTS" id="PR00344">
    <property type="entry name" value="BCTRLSENSOR"/>
</dbReference>
<dbReference type="Pfam" id="PF13493">
    <property type="entry name" value="DUF4118"/>
    <property type="match status" value="1"/>
</dbReference>
<name>A0ABZ3CW53_9GAMM</name>
<keyword evidence="4" id="KW-0597">Phosphoprotein</keyword>
<dbReference type="EC" id="2.7.13.3" evidence="3"/>
<dbReference type="InterPro" id="IPR003594">
    <property type="entry name" value="HATPase_dom"/>
</dbReference>
<dbReference type="Pfam" id="PF02702">
    <property type="entry name" value="KdpD"/>
    <property type="match status" value="1"/>
</dbReference>
<dbReference type="Gene3D" id="1.20.120.620">
    <property type="entry name" value="Backbone structure of the membrane domain of e. Coli histidine kinase receptor kdpd"/>
    <property type="match status" value="1"/>
</dbReference>
<dbReference type="CDD" id="cd00075">
    <property type="entry name" value="HATPase"/>
    <property type="match status" value="1"/>
</dbReference>
<evidence type="ECO:0000256" key="3">
    <source>
        <dbReference type="ARBA" id="ARBA00012438"/>
    </source>
</evidence>
<dbReference type="InterPro" id="IPR027417">
    <property type="entry name" value="P-loop_NTPase"/>
</dbReference>
<evidence type="ECO:0000256" key="2">
    <source>
        <dbReference type="ARBA" id="ARBA00004141"/>
    </source>
</evidence>
<evidence type="ECO:0000256" key="5">
    <source>
        <dbReference type="ARBA" id="ARBA00022679"/>
    </source>
</evidence>
<dbReference type="InterPro" id="IPR005467">
    <property type="entry name" value="His_kinase_dom"/>
</dbReference>
<dbReference type="RefSeq" id="WP_342595817.1">
    <property type="nucleotide sequence ID" value="NZ_CP151919.1"/>
</dbReference>
<dbReference type="EMBL" id="CP151919">
    <property type="protein sequence ID" value="XAD55461.1"/>
    <property type="molecule type" value="Genomic_DNA"/>
</dbReference>
<evidence type="ECO:0000313" key="15">
    <source>
        <dbReference type="EMBL" id="XAD55461.1"/>
    </source>
</evidence>
<dbReference type="InterPro" id="IPR038318">
    <property type="entry name" value="KdpD_sf"/>
</dbReference>
<dbReference type="CDD" id="cd00082">
    <property type="entry name" value="HisKA"/>
    <property type="match status" value="1"/>
</dbReference>
<dbReference type="Proteomes" id="UP001453229">
    <property type="component" value="Chromosome"/>
</dbReference>
<evidence type="ECO:0000256" key="8">
    <source>
        <dbReference type="ARBA" id="ARBA00022777"/>
    </source>
</evidence>
<evidence type="ECO:0000313" key="16">
    <source>
        <dbReference type="Proteomes" id="UP001453229"/>
    </source>
</evidence>
<dbReference type="Gene3D" id="3.40.50.300">
    <property type="entry name" value="P-loop containing nucleotide triphosphate hydrolases"/>
    <property type="match status" value="1"/>
</dbReference>
<dbReference type="SUPFAM" id="SSF55874">
    <property type="entry name" value="ATPase domain of HSP90 chaperone/DNA topoisomerase II/histidine kinase"/>
    <property type="match status" value="1"/>
</dbReference>
<dbReference type="Pfam" id="PF02518">
    <property type="entry name" value="HATPase_c"/>
    <property type="match status" value="1"/>
</dbReference>
<dbReference type="InterPro" id="IPR003852">
    <property type="entry name" value="Sig_transdc_His_kinase_KdpD_N"/>
</dbReference>
<evidence type="ECO:0000256" key="11">
    <source>
        <dbReference type="ARBA" id="ARBA00023012"/>
    </source>
</evidence>
<keyword evidence="16" id="KW-1185">Reference proteome</keyword>
<evidence type="ECO:0000259" key="14">
    <source>
        <dbReference type="PROSITE" id="PS50109"/>
    </source>
</evidence>
<dbReference type="PANTHER" id="PTHR45569:SF1">
    <property type="entry name" value="SENSOR PROTEIN KDPD"/>
    <property type="match status" value="1"/>
</dbReference>
<keyword evidence="8 15" id="KW-0418">Kinase</keyword>
<evidence type="ECO:0000256" key="9">
    <source>
        <dbReference type="ARBA" id="ARBA00022840"/>
    </source>
</evidence>
<evidence type="ECO:0000256" key="4">
    <source>
        <dbReference type="ARBA" id="ARBA00022553"/>
    </source>
</evidence>
<dbReference type="SMART" id="SM00387">
    <property type="entry name" value="HATPase_c"/>
    <property type="match status" value="1"/>
</dbReference>
<comment type="catalytic activity">
    <reaction evidence="1">
        <text>ATP + protein L-histidine = ADP + protein N-phospho-L-histidine.</text>
        <dbReference type="EC" id="2.7.13.3"/>
    </reaction>
</comment>
<keyword evidence="9" id="KW-0067">ATP-binding</keyword>
<keyword evidence="10 13" id="KW-1133">Transmembrane helix</keyword>
<dbReference type="GO" id="GO:0016301">
    <property type="term" value="F:kinase activity"/>
    <property type="evidence" value="ECO:0007669"/>
    <property type="project" value="UniProtKB-KW"/>
</dbReference>
<dbReference type="Gene3D" id="1.10.287.130">
    <property type="match status" value="1"/>
</dbReference>
<dbReference type="PROSITE" id="PS50109">
    <property type="entry name" value="HIS_KIN"/>
    <property type="match status" value="1"/>
</dbReference>
<dbReference type="InterPro" id="IPR004358">
    <property type="entry name" value="Sig_transdc_His_kin-like_C"/>
</dbReference>
<reference evidence="15 16" key="1">
    <citation type="submission" date="2024-04" db="EMBL/GenBank/DDBJ databases">
        <title>Salinicola lusitanus LLJ914,a marine bacterium isolated from the Okinawa Trough.</title>
        <authorList>
            <person name="Li J."/>
        </authorList>
    </citation>
    <scope>NUCLEOTIDE SEQUENCE [LARGE SCALE GENOMIC DNA]</scope>
    <source>
        <strain evidence="15 16">LLJ914</strain>
    </source>
</reference>
<accession>A0ABZ3CW53</accession>
<dbReference type="InterPro" id="IPR052023">
    <property type="entry name" value="Histidine_kinase_KdpD"/>
</dbReference>
<dbReference type="SUPFAM" id="SSF47384">
    <property type="entry name" value="Homodimeric domain of signal transducing histidine kinase"/>
    <property type="match status" value="1"/>
</dbReference>
<protein>
    <recommendedName>
        <fullName evidence="3">histidine kinase</fullName>
        <ecNumber evidence="3">2.7.13.3</ecNumber>
    </recommendedName>
</protein>
<evidence type="ECO:0000256" key="13">
    <source>
        <dbReference type="SAM" id="Phobius"/>
    </source>
</evidence>
<feature type="domain" description="Histidine kinase" evidence="14">
    <location>
        <begin position="679"/>
        <end position="896"/>
    </location>
</feature>
<evidence type="ECO:0000256" key="10">
    <source>
        <dbReference type="ARBA" id="ARBA00022989"/>
    </source>
</evidence>
<evidence type="ECO:0000256" key="12">
    <source>
        <dbReference type="ARBA" id="ARBA00023136"/>
    </source>
</evidence>
<dbReference type="Gene3D" id="3.30.565.10">
    <property type="entry name" value="Histidine kinase-like ATPase, C-terminal domain"/>
    <property type="match status" value="1"/>
</dbReference>
<comment type="subcellular location">
    <subcellularLocation>
        <location evidence="2">Membrane</location>
        <topology evidence="2">Multi-pass membrane protein</topology>
    </subcellularLocation>
</comment>
<dbReference type="Gene3D" id="3.30.450.40">
    <property type="match status" value="1"/>
</dbReference>
<dbReference type="InterPro" id="IPR025201">
    <property type="entry name" value="KdpD_TM"/>
</dbReference>